<dbReference type="Proteomes" id="UP000034680">
    <property type="component" value="Unassembled WGS sequence"/>
</dbReference>
<organism evidence="3 4">
    <name type="scientific">Diaporthe ampelina</name>
    <dbReference type="NCBI Taxonomy" id="1214573"/>
    <lineage>
        <taxon>Eukaryota</taxon>
        <taxon>Fungi</taxon>
        <taxon>Dikarya</taxon>
        <taxon>Ascomycota</taxon>
        <taxon>Pezizomycotina</taxon>
        <taxon>Sordariomycetes</taxon>
        <taxon>Sordariomycetidae</taxon>
        <taxon>Diaporthales</taxon>
        <taxon>Diaporthaceae</taxon>
        <taxon>Diaporthe</taxon>
    </lineage>
</organism>
<evidence type="ECO:0000313" key="4">
    <source>
        <dbReference type="Proteomes" id="UP000034680"/>
    </source>
</evidence>
<feature type="region of interest" description="Disordered" evidence="1">
    <location>
        <begin position="1"/>
        <end position="20"/>
    </location>
</feature>
<dbReference type="Pfam" id="PF01979">
    <property type="entry name" value="Amidohydro_1"/>
    <property type="match status" value="1"/>
</dbReference>
<accession>A0A0G2HEP1</accession>
<proteinExistence type="predicted"/>
<feature type="compositionally biased region" description="Low complexity" evidence="1">
    <location>
        <begin position="7"/>
        <end position="18"/>
    </location>
</feature>
<dbReference type="AlphaFoldDB" id="A0A0G2HEP1"/>
<dbReference type="Gene3D" id="2.30.40.10">
    <property type="entry name" value="Urease, subunit C, domain 1"/>
    <property type="match status" value="1"/>
</dbReference>
<evidence type="ECO:0000313" key="3">
    <source>
        <dbReference type="EMBL" id="KKY33593.1"/>
    </source>
</evidence>
<gene>
    <name evidence="3" type="ORF">UCDDA912_g06416</name>
</gene>
<protein>
    <submittedName>
        <fullName evidence="3">Putative amidohydrolase</fullName>
    </submittedName>
</protein>
<dbReference type="GO" id="GO:0016810">
    <property type="term" value="F:hydrolase activity, acting on carbon-nitrogen (but not peptide) bonds"/>
    <property type="evidence" value="ECO:0007669"/>
    <property type="project" value="InterPro"/>
</dbReference>
<dbReference type="SUPFAM" id="SSF51338">
    <property type="entry name" value="Composite domain of metallo-dependent hydrolases"/>
    <property type="match status" value="2"/>
</dbReference>
<dbReference type="CDD" id="cd01299">
    <property type="entry name" value="Met_dep_hydrolase_A"/>
    <property type="match status" value="1"/>
</dbReference>
<sequence>MRVPYRSADQSSSISIADNTMGGGSDSKDLFGVHADVLIPGRGDPIPDGGIIISASEGTIAWVGPYADAPSKYNKVSFTKLSGAIMPGLWDVHTHFAGNNVVSGLVDSVKPFMPGTQFQVGAVTVDDLRATLMAGFTSVRELGGMAGYLQPIIDKGAIVGPTVYSSLCALSITGGHGDQHDCPLGLVRGENDGSNGIALCDGVDECIKMTRSVIRNGASVIKICSSGGVLSINDQPEDTQFSPAELEAIVQEAARSGRVVASHAIGKPGIINALHAGVKSIEHGMYLDKEVADLIKEKGAILVPTRHIVESLAAGSEDLPPVILKKLHRIAQLSRDSFKFAVAEGVRIALGTDTYSSDRGSPLAHGRNAKELHWMKVAGMTPLQAIEAATATPPETLGRQGPKAGQLKEGFDADVIVVSKNPLDDVGVLIDPSNVTHVWKGGKLFKAT</sequence>
<dbReference type="InterPro" id="IPR032466">
    <property type="entry name" value="Metal_Hydrolase"/>
</dbReference>
<dbReference type="OrthoDB" id="194468at2759"/>
<evidence type="ECO:0000256" key="1">
    <source>
        <dbReference type="SAM" id="MobiDB-lite"/>
    </source>
</evidence>
<dbReference type="InterPro" id="IPR057744">
    <property type="entry name" value="OTAase-like"/>
</dbReference>
<feature type="domain" description="Amidohydrolase-related" evidence="2">
    <location>
        <begin position="85"/>
        <end position="444"/>
    </location>
</feature>
<dbReference type="PANTHER" id="PTHR43135:SF3">
    <property type="entry name" value="ALPHA-D-RIBOSE 1-METHYLPHOSPHONATE 5-TRIPHOSPHATE DIPHOSPHATASE"/>
    <property type="match status" value="1"/>
</dbReference>
<dbReference type="PANTHER" id="PTHR43135">
    <property type="entry name" value="ALPHA-D-RIBOSE 1-METHYLPHOSPHONATE 5-TRIPHOSPHATE DIPHOSPHATASE"/>
    <property type="match status" value="1"/>
</dbReference>
<reference evidence="3 4" key="1">
    <citation type="submission" date="2015-05" db="EMBL/GenBank/DDBJ databases">
        <title>Distinctive expansion of gene families associated with plant cell wall degradation and secondary metabolism in the genomes of grapevine trunk pathogens.</title>
        <authorList>
            <person name="Lawrence D.P."/>
            <person name="Travadon R."/>
            <person name="Rolshausen P.E."/>
            <person name="Baumgartner K."/>
        </authorList>
    </citation>
    <scope>NUCLEOTIDE SEQUENCE [LARGE SCALE GENOMIC DNA]</scope>
    <source>
        <strain evidence="3">DA912</strain>
    </source>
</reference>
<keyword evidence="4" id="KW-1185">Reference proteome</keyword>
<dbReference type="InterPro" id="IPR011059">
    <property type="entry name" value="Metal-dep_hydrolase_composite"/>
</dbReference>
<dbReference type="InterPro" id="IPR006680">
    <property type="entry name" value="Amidohydro-rel"/>
</dbReference>
<keyword evidence="3" id="KW-0378">Hydrolase</keyword>
<dbReference type="SUPFAM" id="SSF51556">
    <property type="entry name" value="Metallo-dependent hydrolases"/>
    <property type="match status" value="1"/>
</dbReference>
<comment type="caution">
    <text evidence="3">The sequence shown here is derived from an EMBL/GenBank/DDBJ whole genome shotgun (WGS) entry which is preliminary data.</text>
</comment>
<name>A0A0G2HEP1_9PEZI</name>
<dbReference type="InterPro" id="IPR051781">
    <property type="entry name" value="Metallo-dep_Hydrolase"/>
</dbReference>
<reference evidence="3 4" key="2">
    <citation type="submission" date="2015-05" db="EMBL/GenBank/DDBJ databases">
        <authorList>
            <person name="Morales-Cruz A."/>
            <person name="Amrine K.C."/>
            <person name="Cantu D."/>
        </authorList>
    </citation>
    <scope>NUCLEOTIDE SEQUENCE [LARGE SCALE GENOMIC DNA]</scope>
    <source>
        <strain evidence="3">DA912</strain>
    </source>
</reference>
<dbReference type="EMBL" id="LCUC01000237">
    <property type="protein sequence ID" value="KKY33593.1"/>
    <property type="molecule type" value="Genomic_DNA"/>
</dbReference>
<evidence type="ECO:0000259" key="2">
    <source>
        <dbReference type="Pfam" id="PF01979"/>
    </source>
</evidence>
<dbReference type="Gene3D" id="3.20.20.140">
    <property type="entry name" value="Metal-dependent hydrolases"/>
    <property type="match status" value="1"/>
</dbReference>
<dbReference type="STRING" id="1214573.A0A0G2HEP1"/>